<name>A0A452SC93_URSAM</name>
<feature type="region of interest" description="Disordered" evidence="1">
    <location>
        <begin position="225"/>
        <end position="253"/>
    </location>
</feature>
<reference evidence="3" key="3">
    <citation type="submission" date="2025-09" db="UniProtKB">
        <authorList>
            <consortium name="Ensembl"/>
        </authorList>
    </citation>
    <scope>IDENTIFICATION</scope>
</reference>
<feature type="compositionally biased region" description="Low complexity" evidence="1">
    <location>
        <begin position="26"/>
        <end position="38"/>
    </location>
</feature>
<evidence type="ECO:0000313" key="3">
    <source>
        <dbReference type="Ensembl" id="ENSUAMP00000029939.1"/>
    </source>
</evidence>
<dbReference type="GO" id="GO:0005615">
    <property type="term" value="C:extracellular space"/>
    <property type="evidence" value="ECO:0007669"/>
    <property type="project" value="TreeGrafter"/>
</dbReference>
<gene>
    <name evidence="3" type="primary">KRT77</name>
</gene>
<dbReference type="AlphaFoldDB" id="A0A452SC93"/>
<dbReference type="GO" id="GO:0045109">
    <property type="term" value="P:intermediate filament organization"/>
    <property type="evidence" value="ECO:0007669"/>
    <property type="project" value="TreeGrafter"/>
</dbReference>
<organism evidence="3 4">
    <name type="scientific">Ursus americanus</name>
    <name type="common">American black bear</name>
    <name type="synonym">Euarctos americanus</name>
    <dbReference type="NCBI Taxonomy" id="9643"/>
    <lineage>
        <taxon>Eukaryota</taxon>
        <taxon>Metazoa</taxon>
        <taxon>Chordata</taxon>
        <taxon>Craniata</taxon>
        <taxon>Vertebrata</taxon>
        <taxon>Euteleostomi</taxon>
        <taxon>Mammalia</taxon>
        <taxon>Eutheria</taxon>
        <taxon>Laurasiatheria</taxon>
        <taxon>Carnivora</taxon>
        <taxon>Caniformia</taxon>
        <taxon>Ursidae</taxon>
        <taxon>Ursus</taxon>
    </lineage>
</organism>
<reference evidence="4" key="1">
    <citation type="submission" date="2016-06" db="EMBL/GenBank/DDBJ databases">
        <title>De novo assembly and RNA-Seq shows season-dependent expression and editing in black bear kidneys.</title>
        <authorList>
            <person name="Korstanje R."/>
            <person name="Srivastava A."/>
            <person name="Sarsani V.K."/>
            <person name="Sheehan S.M."/>
            <person name="Seger R.L."/>
            <person name="Barter M.E."/>
            <person name="Lindqvist C."/>
            <person name="Brody L.C."/>
            <person name="Mullikin J.C."/>
        </authorList>
    </citation>
    <scope>NUCLEOTIDE SEQUENCE [LARGE SCALE GENOMIC DNA]</scope>
</reference>
<evidence type="ECO:0000259" key="2">
    <source>
        <dbReference type="Pfam" id="PF16208"/>
    </source>
</evidence>
<dbReference type="GO" id="GO:0031424">
    <property type="term" value="P:keratinization"/>
    <property type="evidence" value="ECO:0007669"/>
    <property type="project" value="TreeGrafter"/>
</dbReference>
<sequence length="253" mass="25505">MGHAWQEPSSFTKGGPGSAARKVYRSRSQSASRSRGGSTPTACAMVGAALGSQSLYNLGGSEKISLSVAKGAAQTGSSGWGCSGAFGGSLCGAGGRGMRGSTGRGSFTGGFGGSGGLGGPHGFGGPSGFGPGGFPGGIQEVTVNQSLLQPLNVEIDPQIGQVKTQEREQIKTLNNKFASFIDKVTTRRNAPRMRQCFRRSASPFPHVGTDLLLVGAVPGAAESGATNEVGAAAASEHLHSDPHPGAHPGELRQ</sequence>
<dbReference type="PANTHER" id="PTHR45616">
    <property type="entry name" value="GATA-TYPE DOMAIN-CONTAINING PROTEIN"/>
    <property type="match status" value="1"/>
</dbReference>
<reference evidence="3" key="2">
    <citation type="submission" date="2025-08" db="UniProtKB">
        <authorList>
            <consortium name="Ensembl"/>
        </authorList>
    </citation>
    <scope>IDENTIFICATION</scope>
</reference>
<proteinExistence type="predicted"/>
<feature type="region of interest" description="Disordered" evidence="1">
    <location>
        <begin position="1"/>
        <end position="40"/>
    </location>
</feature>
<dbReference type="Ensembl" id="ENSUAMT00000033406.1">
    <property type="protein sequence ID" value="ENSUAMP00000029939.1"/>
    <property type="gene ID" value="ENSUAMG00000023012.1"/>
</dbReference>
<evidence type="ECO:0000313" key="4">
    <source>
        <dbReference type="Proteomes" id="UP000291022"/>
    </source>
</evidence>
<dbReference type="Pfam" id="PF16208">
    <property type="entry name" value="Keratin_2_head"/>
    <property type="match status" value="1"/>
</dbReference>
<accession>A0A452SC93</accession>
<evidence type="ECO:0000256" key="1">
    <source>
        <dbReference type="SAM" id="MobiDB-lite"/>
    </source>
</evidence>
<dbReference type="GeneTree" id="ENSGT00940000162397"/>
<dbReference type="PANTHER" id="PTHR45616:SF29">
    <property type="entry name" value="KERATIN, TYPE II CYTOSKELETAL 2 ORAL"/>
    <property type="match status" value="1"/>
</dbReference>
<feature type="compositionally biased region" description="Basic and acidic residues" evidence="1">
    <location>
        <begin position="236"/>
        <end position="253"/>
    </location>
</feature>
<dbReference type="GO" id="GO:0030280">
    <property type="term" value="F:structural constituent of skin epidermis"/>
    <property type="evidence" value="ECO:0007669"/>
    <property type="project" value="TreeGrafter"/>
</dbReference>
<dbReference type="Proteomes" id="UP000291022">
    <property type="component" value="Unassembled WGS sequence"/>
</dbReference>
<protein>
    <submittedName>
        <fullName evidence="3">Keratin 77</fullName>
    </submittedName>
</protein>
<keyword evidence="4" id="KW-1185">Reference proteome</keyword>
<dbReference type="InterPro" id="IPR032444">
    <property type="entry name" value="Keratin_2_head"/>
</dbReference>
<feature type="domain" description="Keratin type II head" evidence="2">
    <location>
        <begin position="18"/>
        <end position="162"/>
    </location>
</feature>
<dbReference type="GO" id="GO:0045095">
    <property type="term" value="C:keratin filament"/>
    <property type="evidence" value="ECO:0007669"/>
    <property type="project" value="TreeGrafter"/>
</dbReference>